<name>A0A7S3ZVM2_9STRA</name>
<reference evidence="4" key="2">
    <citation type="submission" date="2021-11" db="EMBL/GenBank/DDBJ databases">
        <authorList>
            <consortium name="Genoscope - CEA"/>
            <person name="William W."/>
        </authorList>
    </citation>
    <scope>NUCLEOTIDE SEQUENCE</scope>
</reference>
<keyword evidence="5" id="KW-1185">Reference proteome</keyword>
<protein>
    <recommendedName>
        <fullName evidence="6">F-box domain-containing protein</fullName>
    </recommendedName>
</protein>
<dbReference type="EMBL" id="HBIW01012722">
    <property type="protein sequence ID" value="CAE0695479.1"/>
    <property type="molecule type" value="Transcribed_RNA"/>
</dbReference>
<dbReference type="InterPro" id="IPR002110">
    <property type="entry name" value="Ankyrin_rpt"/>
</dbReference>
<evidence type="ECO:0008006" key="6">
    <source>
        <dbReference type="Google" id="ProtNLM"/>
    </source>
</evidence>
<dbReference type="Proteomes" id="UP000789595">
    <property type="component" value="Unassembled WGS sequence"/>
</dbReference>
<dbReference type="PROSITE" id="PS50088">
    <property type="entry name" value="ANK_REPEAT"/>
    <property type="match status" value="1"/>
</dbReference>
<accession>A0A7S3ZVM2</accession>
<evidence type="ECO:0000313" key="3">
    <source>
        <dbReference type="EMBL" id="CAE0695479.1"/>
    </source>
</evidence>
<dbReference type="Gene3D" id="1.25.40.20">
    <property type="entry name" value="Ankyrin repeat-containing domain"/>
    <property type="match status" value="1"/>
</dbReference>
<dbReference type="EMBL" id="CAKKNE010000005">
    <property type="protein sequence ID" value="CAH0375574.1"/>
    <property type="molecule type" value="Genomic_DNA"/>
</dbReference>
<dbReference type="AlphaFoldDB" id="A0A7S3ZVM2"/>
<dbReference type="InterPro" id="IPR036770">
    <property type="entry name" value="Ankyrin_rpt-contain_sf"/>
</dbReference>
<evidence type="ECO:0000313" key="5">
    <source>
        <dbReference type="Proteomes" id="UP000789595"/>
    </source>
</evidence>
<evidence type="ECO:0000256" key="1">
    <source>
        <dbReference type="PROSITE-ProRule" id="PRU00023"/>
    </source>
</evidence>
<gene>
    <name evidence="3" type="ORF">PCAL00307_LOCUS10915</name>
    <name evidence="4" type="ORF">PECAL_5P01050</name>
</gene>
<proteinExistence type="predicted"/>
<keyword evidence="1" id="KW-0040">ANK repeat</keyword>
<evidence type="ECO:0000313" key="4">
    <source>
        <dbReference type="EMBL" id="CAH0375574.1"/>
    </source>
</evidence>
<reference evidence="3" key="1">
    <citation type="submission" date="2021-01" db="EMBL/GenBank/DDBJ databases">
        <authorList>
            <person name="Corre E."/>
            <person name="Pelletier E."/>
            <person name="Niang G."/>
            <person name="Scheremetjew M."/>
            <person name="Finn R."/>
            <person name="Kale V."/>
            <person name="Holt S."/>
            <person name="Cochrane G."/>
            <person name="Meng A."/>
            <person name="Brown T."/>
            <person name="Cohen L."/>
        </authorList>
    </citation>
    <scope>NUCLEOTIDE SEQUENCE</scope>
    <source>
        <strain evidence="3">CCMP1756</strain>
    </source>
</reference>
<feature type="repeat" description="ANK" evidence="1">
    <location>
        <begin position="126"/>
        <end position="159"/>
    </location>
</feature>
<evidence type="ECO:0000256" key="2">
    <source>
        <dbReference type="SAM" id="MobiDB-lite"/>
    </source>
</evidence>
<feature type="region of interest" description="Disordered" evidence="2">
    <location>
        <begin position="244"/>
        <end position="265"/>
    </location>
</feature>
<dbReference type="SUPFAM" id="SSF48403">
    <property type="entry name" value="Ankyrin repeat"/>
    <property type="match status" value="1"/>
</dbReference>
<organism evidence="3">
    <name type="scientific">Pelagomonas calceolata</name>
    <dbReference type="NCBI Taxonomy" id="35677"/>
    <lineage>
        <taxon>Eukaryota</taxon>
        <taxon>Sar</taxon>
        <taxon>Stramenopiles</taxon>
        <taxon>Ochrophyta</taxon>
        <taxon>Pelagophyceae</taxon>
        <taxon>Pelagomonadales</taxon>
        <taxon>Pelagomonadaceae</taxon>
        <taxon>Pelagomonas</taxon>
    </lineage>
</organism>
<sequence>MVRTQRAHAAMLLRLPSDMLLKIASHVVAPGLVVAAGKNLEARTALRKGTDAAERSRFGGIGLTIKEAEHRLRGPYMLDGPVEAKHLETRRAAGSALLKAIPYPDDELAIALIAYGADVNATHPGIGYTLLHTAHEARNPPRLASFLIAAGADLDARCRAPNSAGLSPLTWSIDCGSGTERSYALASFLIEQGCDIVQADADFAHQSEHESLLAALDDHPTTPAKTRLMESISLSLETAEPARRQAAADAARSLPTQFGPDAVGMHSGFDSDAYSDY</sequence>